<dbReference type="Proteomes" id="UP000237662">
    <property type="component" value="Unassembled WGS sequence"/>
</dbReference>
<comment type="caution">
    <text evidence="1">The sequence shown here is derived from an EMBL/GenBank/DDBJ whole genome shotgun (WGS) entry which is preliminary data.</text>
</comment>
<sequence length="185" mass="21295">MTTQDAQEMTRRYCKLETRLYALAGSDEVKEYNAILHQLRELVLHPEVRLEYAPMEATSEAGENEAQGEGVSIRRKAVTRRLLKITRYAHPTYGDLYAAYLSSPLPTDLETTDLAVCFWWGETKTGKRGMVCRYYWPRIPGRSRQWQFQSGDESITFARLTPGEQWCFLSPTGDPGQEAEYLSNR</sequence>
<reference evidence="1 2" key="1">
    <citation type="submission" date="2018-02" db="EMBL/GenBank/DDBJ databases">
        <title>Genomic Encyclopedia of Archaeal and Bacterial Type Strains, Phase II (KMG-II): from individual species to whole genera.</title>
        <authorList>
            <person name="Goeker M."/>
        </authorList>
    </citation>
    <scope>NUCLEOTIDE SEQUENCE [LARGE SCALE GENOMIC DNA]</scope>
    <source>
        <strain evidence="1 2">DSM 29526</strain>
    </source>
</reference>
<accession>A0A2S6I8V0</accession>
<dbReference type="EMBL" id="PTJC01000005">
    <property type="protein sequence ID" value="PPK87913.1"/>
    <property type="molecule type" value="Genomic_DNA"/>
</dbReference>
<name>A0A2S6I8V0_9BACT</name>
<organism evidence="1 2">
    <name type="scientific">Neolewinella xylanilytica</name>
    <dbReference type="NCBI Taxonomy" id="1514080"/>
    <lineage>
        <taxon>Bacteria</taxon>
        <taxon>Pseudomonadati</taxon>
        <taxon>Bacteroidota</taxon>
        <taxon>Saprospiria</taxon>
        <taxon>Saprospirales</taxon>
        <taxon>Lewinellaceae</taxon>
        <taxon>Neolewinella</taxon>
    </lineage>
</organism>
<proteinExistence type="predicted"/>
<evidence type="ECO:0000313" key="2">
    <source>
        <dbReference type="Proteomes" id="UP000237662"/>
    </source>
</evidence>
<evidence type="ECO:0000313" key="1">
    <source>
        <dbReference type="EMBL" id="PPK87913.1"/>
    </source>
</evidence>
<protein>
    <submittedName>
        <fullName evidence="1">Uncharacterized protein</fullName>
    </submittedName>
</protein>
<dbReference type="RefSeq" id="WP_104418492.1">
    <property type="nucleotide sequence ID" value="NZ_PTJC01000005.1"/>
</dbReference>
<keyword evidence="2" id="KW-1185">Reference proteome</keyword>
<gene>
    <name evidence="1" type="ORF">CLV84_0872</name>
</gene>
<dbReference type="AlphaFoldDB" id="A0A2S6I8V0"/>